<name>C1ECM4_MICCC</name>
<dbReference type="SUPFAM" id="SSF53474">
    <property type="entry name" value="alpha/beta-Hydrolases"/>
    <property type="match status" value="1"/>
</dbReference>
<dbReference type="PANTHER" id="PTHR48081:SF33">
    <property type="entry name" value="KYNURENINE FORMAMIDASE"/>
    <property type="match status" value="1"/>
</dbReference>
<evidence type="ECO:0000256" key="6">
    <source>
        <dbReference type="SAM" id="Phobius"/>
    </source>
</evidence>
<dbReference type="Proteomes" id="UP000002009">
    <property type="component" value="Chromosome 9"/>
</dbReference>
<keyword evidence="6" id="KW-1133">Transmembrane helix</keyword>
<dbReference type="Gene3D" id="3.40.50.1820">
    <property type="entry name" value="alpha/beta hydrolase"/>
    <property type="match status" value="1"/>
</dbReference>
<dbReference type="InterPro" id="IPR050300">
    <property type="entry name" value="GDXG_lipolytic_enzyme"/>
</dbReference>
<feature type="region of interest" description="Disordered" evidence="5">
    <location>
        <begin position="104"/>
        <end position="125"/>
    </location>
</feature>
<dbReference type="KEGG" id="mis:MICPUN_106062"/>
<keyword evidence="6" id="KW-0812">Transmembrane</keyword>
<feature type="transmembrane region" description="Helical" evidence="6">
    <location>
        <begin position="39"/>
        <end position="64"/>
    </location>
</feature>
<feature type="domain" description="BD-FAE-like" evidence="7">
    <location>
        <begin position="130"/>
        <end position="338"/>
    </location>
</feature>
<feature type="transmembrane region" description="Helical" evidence="6">
    <location>
        <begin position="16"/>
        <end position="32"/>
    </location>
</feature>
<evidence type="ECO:0000259" key="7">
    <source>
        <dbReference type="Pfam" id="PF20434"/>
    </source>
</evidence>
<dbReference type="EC" id="3.1.1.n2" evidence="3"/>
<keyword evidence="1" id="KW-0378">Hydrolase</keyword>
<dbReference type="AlphaFoldDB" id="C1ECM4"/>
<reference evidence="8 9" key="1">
    <citation type="journal article" date="2009" name="Science">
        <title>Green evolution and dynamic adaptations revealed by genomes of the marine picoeukaryotes Micromonas.</title>
        <authorList>
            <person name="Worden A.Z."/>
            <person name="Lee J.H."/>
            <person name="Mock T."/>
            <person name="Rouze P."/>
            <person name="Simmons M.P."/>
            <person name="Aerts A.L."/>
            <person name="Allen A.E."/>
            <person name="Cuvelier M.L."/>
            <person name="Derelle E."/>
            <person name="Everett M.V."/>
            <person name="Foulon E."/>
            <person name="Grimwood J."/>
            <person name="Gundlach H."/>
            <person name="Henrissat B."/>
            <person name="Napoli C."/>
            <person name="McDonald S.M."/>
            <person name="Parker M.S."/>
            <person name="Rombauts S."/>
            <person name="Salamov A."/>
            <person name="Von Dassow P."/>
            <person name="Badger J.H."/>
            <person name="Coutinho P.M."/>
            <person name="Demir E."/>
            <person name="Dubchak I."/>
            <person name="Gentemann C."/>
            <person name="Eikrem W."/>
            <person name="Gready J.E."/>
            <person name="John U."/>
            <person name="Lanier W."/>
            <person name="Lindquist E.A."/>
            <person name="Lucas S."/>
            <person name="Mayer K.F."/>
            <person name="Moreau H."/>
            <person name="Not F."/>
            <person name="Otillar R."/>
            <person name="Panaud O."/>
            <person name="Pangilinan J."/>
            <person name="Paulsen I."/>
            <person name="Piegu B."/>
            <person name="Poliakov A."/>
            <person name="Robbens S."/>
            <person name="Schmutz J."/>
            <person name="Toulza E."/>
            <person name="Wyss T."/>
            <person name="Zelensky A."/>
            <person name="Zhou K."/>
            <person name="Armbrust E.V."/>
            <person name="Bhattacharya D."/>
            <person name="Goodenough U.W."/>
            <person name="Van de Peer Y."/>
            <person name="Grigoriev I.V."/>
        </authorList>
    </citation>
    <scope>NUCLEOTIDE SEQUENCE [LARGE SCALE GENOMIC DNA]</scope>
    <source>
        <strain evidence="9">RCC299 / NOUM17</strain>
    </source>
</reference>
<dbReference type="EMBL" id="CP001329">
    <property type="protein sequence ID" value="ACO65929.1"/>
    <property type="molecule type" value="Genomic_DNA"/>
</dbReference>
<dbReference type="GO" id="GO:0016787">
    <property type="term" value="F:hydrolase activity"/>
    <property type="evidence" value="ECO:0007669"/>
    <property type="project" value="UniProtKB-KW"/>
</dbReference>
<dbReference type="InParanoid" id="C1ECM4"/>
<evidence type="ECO:0000256" key="5">
    <source>
        <dbReference type="SAM" id="MobiDB-lite"/>
    </source>
</evidence>
<dbReference type="GeneID" id="8246215"/>
<keyword evidence="6" id="KW-0472">Membrane</keyword>
<comment type="catalytic activity">
    <reaction evidence="4">
        <text>[protein]-C-terminal S-[(2E,6E)-farnesyl]-L-cysteine methyl ester + H2O = [protein]-C-terminal S-[(2E,6E)-farnesyl]-L-cysteine + methanol + H(+)</text>
        <dbReference type="Rhea" id="RHEA:48520"/>
        <dbReference type="Rhea" id="RHEA-COMP:12125"/>
        <dbReference type="Rhea" id="RHEA-COMP:12126"/>
        <dbReference type="ChEBI" id="CHEBI:15377"/>
        <dbReference type="ChEBI" id="CHEBI:15378"/>
        <dbReference type="ChEBI" id="CHEBI:17790"/>
        <dbReference type="ChEBI" id="CHEBI:90510"/>
        <dbReference type="ChEBI" id="CHEBI:90511"/>
        <dbReference type="EC" id="3.1.1.n2"/>
    </reaction>
</comment>
<gene>
    <name evidence="8" type="ORF">MICPUN_106062</name>
</gene>
<sequence>MGAREQLTWYTPLRKIWEVIGVPIWLTMRLLYHIRFNWLVKFFGLCGFAAFLSPAFLRIAWFYYTDRRVKRNLQYGSAPRNRLDLYLPTGCAFDTEKTEAAVRAADAETDAGRDPASRERHENGGSGGGRPVIVFVTGGMWIIGYKAWGALLAQSLMKQGFIVASLDYRNFPQGTVGEMIQDVGCGIGWVVKRAVALGGDPRRIVVVGQSAGAHLSATAILRQAEWELSGYGLASAWSPSSLAGFVGVSGVYSPDDQSLVDHFHRRGLHREVFHSIMEAGYSGARAEEALPRASPCAILRDQAGVPGLISRQPPVLLCHGSADTSAPPSESAKFAAALRAAGVAEVTEKYYPGKTHTDPFVTDPILGGHDALLEDIVAFVRKGEDALKLPALPRLLPKPLVDIARTMVPF</sequence>
<dbReference type="STRING" id="296587.C1ECM4"/>
<accession>C1ECM4</accession>
<evidence type="ECO:0000256" key="4">
    <source>
        <dbReference type="ARBA" id="ARBA00049507"/>
    </source>
</evidence>
<dbReference type="OrthoDB" id="6495301at2759"/>
<organism evidence="8 9">
    <name type="scientific">Micromonas commoda (strain RCC299 / NOUM17 / CCMP2709)</name>
    <name type="common">Picoplanktonic green alga</name>
    <dbReference type="NCBI Taxonomy" id="296587"/>
    <lineage>
        <taxon>Eukaryota</taxon>
        <taxon>Viridiplantae</taxon>
        <taxon>Chlorophyta</taxon>
        <taxon>Mamiellophyceae</taxon>
        <taxon>Mamiellales</taxon>
        <taxon>Mamiellaceae</taxon>
        <taxon>Micromonas</taxon>
    </lineage>
</organism>
<protein>
    <recommendedName>
        <fullName evidence="3">protein-S-isoprenylcysteine alpha-carbonyl methylesterase</fullName>
        <ecNumber evidence="3">3.1.1.n2</ecNumber>
    </recommendedName>
</protein>
<keyword evidence="9" id="KW-1185">Reference proteome</keyword>
<evidence type="ECO:0000256" key="1">
    <source>
        <dbReference type="ARBA" id="ARBA00022801"/>
    </source>
</evidence>
<evidence type="ECO:0000313" key="9">
    <source>
        <dbReference type="Proteomes" id="UP000002009"/>
    </source>
</evidence>
<feature type="compositionally biased region" description="Basic and acidic residues" evidence="5">
    <location>
        <begin position="110"/>
        <end position="123"/>
    </location>
</feature>
<dbReference type="FunCoup" id="C1ECM4">
    <property type="interactions" value="471"/>
</dbReference>
<dbReference type="Pfam" id="PF20434">
    <property type="entry name" value="BD-FAE"/>
    <property type="match status" value="1"/>
</dbReference>
<dbReference type="RefSeq" id="XP_002504671.1">
    <property type="nucleotide sequence ID" value="XM_002504625.1"/>
</dbReference>
<dbReference type="eggNOG" id="KOG1516">
    <property type="taxonomic scope" value="Eukaryota"/>
</dbReference>
<dbReference type="InterPro" id="IPR049492">
    <property type="entry name" value="BD-FAE-like_dom"/>
</dbReference>
<evidence type="ECO:0000256" key="2">
    <source>
        <dbReference type="ARBA" id="ARBA00038028"/>
    </source>
</evidence>
<comment type="similarity">
    <text evidence="2">Belongs to the AB hydrolase superfamily. Isoprenylcysteine methylesterase family.</text>
</comment>
<proteinExistence type="inferred from homology"/>
<evidence type="ECO:0000313" key="8">
    <source>
        <dbReference type="EMBL" id="ACO65929.1"/>
    </source>
</evidence>
<dbReference type="OMA" id="GYRWMTR"/>
<evidence type="ECO:0000256" key="3">
    <source>
        <dbReference type="ARBA" id="ARBA00038928"/>
    </source>
</evidence>
<dbReference type="PANTHER" id="PTHR48081">
    <property type="entry name" value="AB HYDROLASE SUPERFAMILY PROTEIN C4A8.06C"/>
    <property type="match status" value="1"/>
</dbReference>
<dbReference type="InterPro" id="IPR029058">
    <property type="entry name" value="AB_hydrolase_fold"/>
</dbReference>